<feature type="transmembrane region" description="Helical" evidence="9">
    <location>
        <begin position="194"/>
        <end position="224"/>
    </location>
</feature>
<evidence type="ECO:0000256" key="7">
    <source>
        <dbReference type="ARBA" id="ARBA00023136"/>
    </source>
</evidence>
<dbReference type="PANTHER" id="PTHR30151:SF39">
    <property type="entry name" value="ABC TRANSPORTER PERMEASE PROTEIN"/>
    <property type="match status" value="1"/>
</dbReference>
<dbReference type="PROSITE" id="PS50928">
    <property type="entry name" value="ABC_TM1"/>
    <property type="match status" value="1"/>
</dbReference>
<feature type="transmembrane region" description="Helical" evidence="9">
    <location>
        <begin position="34"/>
        <end position="56"/>
    </location>
</feature>
<keyword evidence="5 9" id="KW-0812">Transmembrane</keyword>
<keyword evidence="7 9" id="KW-0472">Membrane</keyword>
<dbReference type="Pfam" id="PF00528">
    <property type="entry name" value="BPD_transp_1"/>
    <property type="match status" value="1"/>
</dbReference>
<dbReference type="Proteomes" id="UP000015350">
    <property type="component" value="Unassembled WGS sequence"/>
</dbReference>
<feature type="transmembrane region" description="Helical" evidence="9">
    <location>
        <begin position="91"/>
        <end position="114"/>
    </location>
</feature>
<feature type="domain" description="ABC transmembrane type-1" evidence="11">
    <location>
        <begin position="80"/>
        <end position="264"/>
    </location>
</feature>
<gene>
    <name evidence="12" type="ORF">K678_17506</name>
</gene>
<comment type="function">
    <text evidence="8">Probably part of an ABC transporter complex. Probably responsible for the translocation of the substrate across the membrane.</text>
</comment>
<comment type="subcellular location">
    <subcellularLocation>
        <location evidence="1 9">Cell membrane</location>
        <topology evidence="1 9">Multi-pass membrane protein</topology>
    </subcellularLocation>
</comment>
<dbReference type="PATRIC" id="fig|1316936.3.peg.3454"/>
<dbReference type="OrthoDB" id="9799271at2"/>
<feature type="transmembrane region" description="Helical" evidence="9">
    <location>
        <begin position="244"/>
        <end position="264"/>
    </location>
</feature>
<protein>
    <submittedName>
        <fullName evidence="12">Putative sulfonate ABC transporter, permease protein (SsuC/ycbM-like)</fullName>
    </submittedName>
</protein>
<feature type="compositionally biased region" description="Low complexity" evidence="10">
    <location>
        <begin position="8"/>
        <end position="20"/>
    </location>
</feature>
<evidence type="ECO:0000256" key="8">
    <source>
        <dbReference type="ARBA" id="ARBA00056719"/>
    </source>
</evidence>
<dbReference type="CDD" id="cd06261">
    <property type="entry name" value="TM_PBP2"/>
    <property type="match status" value="1"/>
</dbReference>
<dbReference type="eggNOG" id="COG0600">
    <property type="taxonomic scope" value="Bacteria"/>
</dbReference>
<keyword evidence="6 9" id="KW-1133">Transmembrane helix</keyword>
<dbReference type="FunFam" id="1.10.3720.10:FF:000003">
    <property type="entry name" value="Aliphatic sulfonate ABC transporter permease"/>
    <property type="match status" value="1"/>
</dbReference>
<evidence type="ECO:0000256" key="2">
    <source>
        <dbReference type="ARBA" id="ARBA00009306"/>
    </source>
</evidence>
<keyword evidence="4" id="KW-1003">Cell membrane</keyword>
<feature type="transmembrane region" description="Helical" evidence="9">
    <location>
        <begin position="150"/>
        <end position="173"/>
    </location>
</feature>
<keyword evidence="3 9" id="KW-0813">Transport</keyword>
<evidence type="ECO:0000313" key="12">
    <source>
        <dbReference type="EMBL" id="EPY00161.1"/>
    </source>
</evidence>
<dbReference type="InterPro" id="IPR000515">
    <property type="entry name" value="MetI-like"/>
</dbReference>
<dbReference type="PANTHER" id="PTHR30151">
    <property type="entry name" value="ALKANE SULFONATE ABC TRANSPORTER-RELATED, MEMBRANE SUBUNIT"/>
    <property type="match status" value="1"/>
</dbReference>
<dbReference type="InterPro" id="IPR035906">
    <property type="entry name" value="MetI-like_sf"/>
</dbReference>
<organism evidence="12 13">
    <name type="scientific">Magnetospirillum fulvum MGU-K5</name>
    <dbReference type="NCBI Taxonomy" id="1316936"/>
    <lineage>
        <taxon>Bacteria</taxon>
        <taxon>Pseudomonadati</taxon>
        <taxon>Pseudomonadota</taxon>
        <taxon>Alphaproteobacteria</taxon>
        <taxon>Rhodospirillales</taxon>
        <taxon>Rhodospirillaceae</taxon>
        <taxon>Magnetospirillum</taxon>
    </lineage>
</organism>
<sequence length="282" mass="30238">MSSEAINAGTTLAASSGTASDPRPGRWSASARQLIGFILPVGLALTWEVLVALKWADGRLLPTPSKVIATLVGLAQSGDLGNHILATLQRVALGFSFGVIAGTLFGAISGYWTLARRVIDPTLQALRNIPSIAWVPLFILWFGIFETSKVILIAVGVFFPIYLSLSGAILGVDRKLVEVGRIFRFSHREMITRILLPATLPTYVIALRSGLGLGWMFVVAAEFMGAEQGLGFLLIDGQQTGRPAVILASITAFALLGKLTDWLLASASARFLTWQDSFKPAE</sequence>
<evidence type="ECO:0000256" key="3">
    <source>
        <dbReference type="ARBA" id="ARBA00022448"/>
    </source>
</evidence>
<comment type="similarity">
    <text evidence="2 9">Belongs to the binding-protein-dependent transport system permease family.</text>
</comment>
<evidence type="ECO:0000256" key="1">
    <source>
        <dbReference type="ARBA" id="ARBA00004651"/>
    </source>
</evidence>
<comment type="caution">
    <text evidence="12">The sequence shown here is derived from an EMBL/GenBank/DDBJ whole genome shotgun (WGS) entry which is preliminary data.</text>
</comment>
<dbReference type="AlphaFoldDB" id="S9TD71"/>
<dbReference type="GO" id="GO:0042918">
    <property type="term" value="P:alkanesulfonate transmembrane transport"/>
    <property type="evidence" value="ECO:0007669"/>
    <property type="project" value="UniProtKB-ARBA"/>
</dbReference>
<dbReference type="GO" id="GO:0010438">
    <property type="term" value="P:cellular response to sulfur starvation"/>
    <property type="evidence" value="ECO:0007669"/>
    <property type="project" value="TreeGrafter"/>
</dbReference>
<dbReference type="SUPFAM" id="SSF161098">
    <property type="entry name" value="MetI-like"/>
    <property type="match status" value="1"/>
</dbReference>
<evidence type="ECO:0000256" key="5">
    <source>
        <dbReference type="ARBA" id="ARBA00022692"/>
    </source>
</evidence>
<reference evidence="12 13" key="1">
    <citation type="submission" date="2013-04" db="EMBL/GenBank/DDBJ databases">
        <authorList>
            <person name="Kuznetsov B."/>
            <person name="Ivanovsky R."/>
        </authorList>
    </citation>
    <scope>NUCLEOTIDE SEQUENCE [LARGE SCALE GENOMIC DNA]</scope>
    <source>
        <strain evidence="12 13">MGU-K5</strain>
    </source>
</reference>
<dbReference type="GO" id="GO:0005886">
    <property type="term" value="C:plasma membrane"/>
    <property type="evidence" value="ECO:0007669"/>
    <property type="project" value="UniProtKB-SubCell"/>
</dbReference>
<dbReference type="EMBL" id="AQPH01000147">
    <property type="protein sequence ID" value="EPY00161.1"/>
    <property type="molecule type" value="Genomic_DNA"/>
</dbReference>
<proteinExistence type="inferred from homology"/>
<evidence type="ECO:0000256" key="9">
    <source>
        <dbReference type="RuleBase" id="RU363032"/>
    </source>
</evidence>
<evidence type="ECO:0000256" key="6">
    <source>
        <dbReference type="ARBA" id="ARBA00022989"/>
    </source>
</evidence>
<dbReference type="RefSeq" id="WP_021133774.1">
    <property type="nucleotide sequence ID" value="NZ_AQPH01000147.1"/>
</dbReference>
<accession>S9TD71</accession>
<dbReference type="STRING" id="1316936.K678_17506"/>
<feature type="transmembrane region" description="Helical" evidence="9">
    <location>
        <begin position="126"/>
        <end position="144"/>
    </location>
</feature>
<evidence type="ECO:0000256" key="4">
    <source>
        <dbReference type="ARBA" id="ARBA00022475"/>
    </source>
</evidence>
<dbReference type="Gene3D" id="1.10.3720.10">
    <property type="entry name" value="MetI-like"/>
    <property type="match status" value="1"/>
</dbReference>
<evidence type="ECO:0000259" key="11">
    <source>
        <dbReference type="PROSITE" id="PS50928"/>
    </source>
</evidence>
<evidence type="ECO:0000313" key="13">
    <source>
        <dbReference type="Proteomes" id="UP000015350"/>
    </source>
</evidence>
<evidence type="ECO:0000256" key="10">
    <source>
        <dbReference type="SAM" id="MobiDB-lite"/>
    </source>
</evidence>
<name>S9TD71_MAGFU</name>
<feature type="region of interest" description="Disordered" evidence="10">
    <location>
        <begin position="1"/>
        <end position="25"/>
    </location>
</feature>